<evidence type="ECO:0000259" key="3">
    <source>
        <dbReference type="Pfam" id="PF07593"/>
    </source>
</evidence>
<dbReference type="InterPro" id="IPR013517">
    <property type="entry name" value="FG-GAP"/>
</dbReference>
<name>A0ABW4R269_9BACT</name>
<dbReference type="Proteomes" id="UP001597197">
    <property type="component" value="Unassembled WGS sequence"/>
</dbReference>
<dbReference type="Gene3D" id="2.130.10.130">
    <property type="entry name" value="Integrin alpha, N-terminal"/>
    <property type="match status" value="5"/>
</dbReference>
<dbReference type="Pfam" id="PF07593">
    <property type="entry name" value="UnbV_ASPIC"/>
    <property type="match status" value="1"/>
</dbReference>
<evidence type="ECO:0000313" key="5">
    <source>
        <dbReference type="Proteomes" id="UP001597197"/>
    </source>
</evidence>
<evidence type="ECO:0000256" key="2">
    <source>
        <dbReference type="SAM" id="SignalP"/>
    </source>
</evidence>
<accession>A0ABW4R269</accession>
<protein>
    <submittedName>
        <fullName evidence="4">VCBS repeat-containing protein</fullName>
    </submittedName>
</protein>
<proteinExistence type="predicted"/>
<evidence type="ECO:0000256" key="1">
    <source>
        <dbReference type="ARBA" id="ARBA00022729"/>
    </source>
</evidence>
<dbReference type="PANTHER" id="PTHR16026">
    <property type="entry name" value="CARTILAGE ACIDIC PROTEIN 1"/>
    <property type="match status" value="1"/>
</dbReference>
<dbReference type="SUPFAM" id="SSF69318">
    <property type="entry name" value="Integrin alpha N-terminal domain"/>
    <property type="match status" value="3"/>
</dbReference>
<gene>
    <name evidence="4" type="ORF">ACFSDX_24855</name>
</gene>
<dbReference type="InterPro" id="IPR028994">
    <property type="entry name" value="Integrin_alpha_N"/>
</dbReference>
<dbReference type="EMBL" id="JBHUFD010000019">
    <property type="protein sequence ID" value="MFD1875685.1"/>
    <property type="molecule type" value="Genomic_DNA"/>
</dbReference>
<keyword evidence="1 2" id="KW-0732">Signal</keyword>
<comment type="caution">
    <text evidence="4">The sequence shown here is derived from an EMBL/GenBank/DDBJ whole genome shotgun (WGS) entry which is preliminary data.</text>
</comment>
<keyword evidence="5" id="KW-1185">Reference proteome</keyword>
<dbReference type="Pfam" id="PF13517">
    <property type="entry name" value="FG-GAP_3"/>
    <property type="match status" value="6"/>
</dbReference>
<feature type="signal peptide" evidence="2">
    <location>
        <begin position="1"/>
        <end position="25"/>
    </location>
</feature>
<dbReference type="InterPro" id="IPR011519">
    <property type="entry name" value="UnbV_ASPIC"/>
</dbReference>
<dbReference type="PANTHER" id="PTHR16026:SF0">
    <property type="entry name" value="CARTILAGE ACIDIC PROTEIN 1"/>
    <property type="match status" value="1"/>
</dbReference>
<dbReference type="InterPro" id="IPR027039">
    <property type="entry name" value="Crtac1"/>
</dbReference>
<organism evidence="4 5">
    <name type="scientific">Hymenobacter bucti</name>
    <dbReference type="NCBI Taxonomy" id="1844114"/>
    <lineage>
        <taxon>Bacteria</taxon>
        <taxon>Pseudomonadati</taxon>
        <taxon>Bacteroidota</taxon>
        <taxon>Cytophagia</taxon>
        <taxon>Cytophagales</taxon>
        <taxon>Hymenobacteraceae</taxon>
        <taxon>Hymenobacter</taxon>
    </lineage>
</organism>
<reference evidence="5" key="1">
    <citation type="journal article" date="2019" name="Int. J. Syst. Evol. Microbiol.">
        <title>The Global Catalogue of Microorganisms (GCM) 10K type strain sequencing project: providing services to taxonomists for standard genome sequencing and annotation.</title>
        <authorList>
            <consortium name="The Broad Institute Genomics Platform"/>
            <consortium name="The Broad Institute Genome Sequencing Center for Infectious Disease"/>
            <person name="Wu L."/>
            <person name="Ma J."/>
        </authorList>
    </citation>
    <scope>NUCLEOTIDE SEQUENCE [LARGE SCALE GENOMIC DNA]</scope>
    <source>
        <strain evidence="5">CGMCC 1.15795</strain>
    </source>
</reference>
<dbReference type="RefSeq" id="WP_382318629.1">
    <property type="nucleotide sequence ID" value="NZ_JBHUFD010000019.1"/>
</dbReference>
<feature type="chain" id="PRO_5047226962" evidence="2">
    <location>
        <begin position="26"/>
        <end position="1141"/>
    </location>
</feature>
<sequence length="1141" mass="124149">MSFLTRFWPVACLMGALLLATCQQKKVPAAANPNALFRLVSPAQSHVTFRNDLAEDELTNVLVYEYTYNGGGVALGDVTGDGLDDMYFTANKGDNRLYVNRGHLRFEDVTQSAGVALPEGWKTGVTMVDINADGQLDMYVCRSGDRPGRQRQNQLFVNLGPDKQGVPHFQEQAAACGLADSAFSTQAVFFDYDHDQDLDMLLLNHSPRRFESLDDSYIKQLLATPDPLTGLKLYQNEGGLAGRLPHFREVAAAAGLLNTRLSFGLGASVTDFNGDGWPDIYVSSDYLAPDYLYINNRDGTFTDRLGEQMGHTSLSSMGNDAADINNDGTPDLVTLDMLPADNRRQKLLFASDNFELFQVREQVGLHAQYMRNMLHLNNGNGTFSEVGQLAGMSNTDWSWAALLADYDNDGWKDLFVTNGFLHDYTNLDFLKYMGDFLHDRQGDVQRKTLLELVRKMPSSNMTGYAFRNQGGTSFANVSTAWGITTPANGNGAAYADLDNDGDLDLVVNNLNGPAFLYENRASKLLKNHALTVRLEGAGQNRLGIGARVTLYRAGASQVQEQLVSRGYQSSVSPVLHFGLGPGAPPDSVRVEWPSGRQQVVAPVPTTGPLILREADAHPARRARLASPTAPVFTEIVSPLQATAPENNVNDFKRQPLLVNSLSYGGPCLAQADVNGDGRADLFMGGAAGYPGRVFAQQANGQFTELYEPALAADNLPEDSAALFFDTDGDGDQDLYVGSGGYDNFMPADALLQDRLYINDGRGNFGLSPTSLPFMPNSTGCVRAADVNGDGHPDLFVGGRVVPGRYPEPPASYLLLNDGRGHFTDQTASWAPALRHLGMVTDAAWVDMNGDQRPDLVTVGEWLPVQVWLHEGGHLAERTATYLPGQLAGWWNTLLVKDLNGDGKPDFVVGNMGLNTQCRASAQEPAELVYKDFDDNGAVDPILCLYNQGKSYPYVSRDELLDQVSMTRSRFPNYASYAGAGLTDIFSKEELQGAKVLRATHLETTCLLSTPQARYRLAPLPPEAQYAPVYALAADDYDGDGHPDLLLGGNSSHSRVRFGKADASYGLLLRGDGQGHFAAVPPARAGLRVQGDIRSFAQVGRVLLVGRNSQSVQAYTLPVLPRNRPIAGRRATARPQRLSLAR</sequence>
<feature type="domain" description="ASPIC/UnbV" evidence="3">
    <location>
        <begin position="543"/>
        <end position="605"/>
    </location>
</feature>
<evidence type="ECO:0000313" key="4">
    <source>
        <dbReference type="EMBL" id="MFD1875685.1"/>
    </source>
</evidence>